<proteinExistence type="predicted"/>
<reference evidence="2 3" key="1">
    <citation type="submission" date="2020-03" db="EMBL/GenBank/DDBJ databases">
        <title>Genome sequence of Toxoplasma gondii RH-88 strain.</title>
        <authorList>
            <person name="Lorenzi H.A."/>
            <person name="Venepally P."/>
            <person name="Rozenberg A."/>
            <person name="Sibley D."/>
        </authorList>
    </citation>
    <scope>NUCLEOTIDE SEQUENCE [LARGE SCALE GENOMIC DNA]</scope>
    <source>
        <strain evidence="2 3">RH-88</strain>
    </source>
</reference>
<dbReference type="EMBL" id="JAAUHK010000195">
    <property type="protein sequence ID" value="KAF4640553.1"/>
    <property type="molecule type" value="Genomic_DNA"/>
</dbReference>
<feature type="compositionally biased region" description="Low complexity" evidence="1">
    <location>
        <begin position="7"/>
        <end position="20"/>
    </location>
</feature>
<dbReference type="VEuPathDB" id="ToxoDB:TGME49_500054"/>
<feature type="region of interest" description="Disordered" evidence="1">
    <location>
        <begin position="1"/>
        <end position="38"/>
    </location>
</feature>
<evidence type="ECO:0000313" key="3">
    <source>
        <dbReference type="Proteomes" id="UP000557509"/>
    </source>
</evidence>
<evidence type="ECO:0000256" key="1">
    <source>
        <dbReference type="SAM" id="MobiDB-lite"/>
    </source>
</evidence>
<dbReference type="Proteomes" id="UP000557509">
    <property type="component" value="Unassembled WGS sequence"/>
</dbReference>
<sequence>MGESEEPSSPASAFEAGSASQDGGIPAVHETPEEPSAATLTLEEAKLRKRKEKMREFRKYLVDTHVVDALAKLLIALCEAEERPARPQEYFIDYFGEYRRRHCSGHAAAHASENLGSRLSRRSKCNTKSPLVFYPGHLTSLTRTNDICREKQLGKRFTSLLGLESMTSLQVYQRLCDKKKPKTTLKNHTFNKLQFIRFLAVSTPEDWQNRILVALYPQGDNSEYVTGAPFKADPDNGLVTLFVEANNSYDPKAPEVS</sequence>
<gene>
    <name evidence="2" type="ORF">TGRH88_044790</name>
</gene>
<accession>A0A7J6JZD6</accession>
<evidence type="ECO:0000313" key="2">
    <source>
        <dbReference type="EMBL" id="KAF4640553.1"/>
    </source>
</evidence>
<organism evidence="2 3">
    <name type="scientific">Toxoplasma gondii</name>
    <dbReference type="NCBI Taxonomy" id="5811"/>
    <lineage>
        <taxon>Eukaryota</taxon>
        <taxon>Sar</taxon>
        <taxon>Alveolata</taxon>
        <taxon>Apicomplexa</taxon>
        <taxon>Conoidasida</taxon>
        <taxon>Coccidia</taxon>
        <taxon>Eucoccidiorida</taxon>
        <taxon>Eimeriorina</taxon>
        <taxon>Sarcocystidae</taxon>
        <taxon>Toxoplasma</taxon>
    </lineage>
</organism>
<comment type="caution">
    <text evidence="2">The sequence shown here is derived from an EMBL/GenBank/DDBJ whole genome shotgun (WGS) entry which is preliminary data.</text>
</comment>
<dbReference type="AlphaFoldDB" id="A0A7J6JZD6"/>
<keyword evidence="3" id="KW-1185">Reference proteome</keyword>
<name>A0A7J6JZD6_TOXGO</name>
<protein>
    <submittedName>
        <fullName evidence="2">Uncharacterized protein</fullName>
    </submittedName>
</protein>